<keyword evidence="1" id="KW-0808">Transferase</keyword>
<dbReference type="Gene3D" id="3.40.50.150">
    <property type="entry name" value="Vaccinia Virus protein VP39"/>
    <property type="match status" value="1"/>
</dbReference>
<dbReference type="KEGG" id="ctp:CTRG_01384"/>
<dbReference type="PANTHER" id="PTHR14614">
    <property type="entry name" value="HEPATOCELLULAR CARCINOMA-ASSOCIATED ANTIGEN"/>
    <property type="match status" value="1"/>
</dbReference>
<dbReference type="PANTHER" id="PTHR14614:SF109">
    <property type="entry name" value="RIBOSOMAL LYSINE N-METHYLTRANSFERASE 5"/>
    <property type="match status" value="1"/>
</dbReference>
<dbReference type="GO" id="GO:0032259">
    <property type="term" value="P:methylation"/>
    <property type="evidence" value="ECO:0007669"/>
    <property type="project" value="UniProtKB-KW"/>
</dbReference>
<dbReference type="GO" id="GO:0032991">
    <property type="term" value="C:protein-containing complex"/>
    <property type="evidence" value="ECO:0007669"/>
    <property type="project" value="TreeGrafter"/>
</dbReference>
<dbReference type="GO" id="GO:0005829">
    <property type="term" value="C:cytosol"/>
    <property type="evidence" value="ECO:0007669"/>
    <property type="project" value="TreeGrafter"/>
</dbReference>
<evidence type="ECO:0000256" key="4">
    <source>
        <dbReference type="ARBA" id="ARBA00039932"/>
    </source>
</evidence>
<name>C5M6A3_CANTT</name>
<accession>C5M6A3</accession>
<gene>
    <name evidence="5" type="ORF">CTRG_01384</name>
</gene>
<evidence type="ECO:0000313" key="5">
    <source>
        <dbReference type="EMBL" id="EER34523.1"/>
    </source>
</evidence>
<evidence type="ECO:0000313" key="6">
    <source>
        <dbReference type="Proteomes" id="UP000002037"/>
    </source>
</evidence>
<dbReference type="Proteomes" id="UP000002037">
    <property type="component" value="Unassembled WGS sequence"/>
</dbReference>
<dbReference type="CDD" id="cd02440">
    <property type="entry name" value="AdoMet_MTases"/>
    <property type="match status" value="1"/>
</dbReference>
<proteinExistence type="inferred from homology"/>
<comment type="similarity">
    <text evidence="3">Belongs to the class I-like SAM-binding methyltransferase superfamily. RKM5 family.</text>
</comment>
<evidence type="ECO:0000256" key="1">
    <source>
        <dbReference type="ARBA" id="ARBA00022603"/>
    </source>
</evidence>
<organism evidence="5 6">
    <name type="scientific">Candida tropicalis (strain ATCC MYA-3404 / T1)</name>
    <name type="common">Yeast</name>
    <dbReference type="NCBI Taxonomy" id="294747"/>
    <lineage>
        <taxon>Eukaryota</taxon>
        <taxon>Fungi</taxon>
        <taxon>Dikarya</taxon>
        <taxon>Ascomycota</taxon>
        <taxon>Saccharomycotina</taxon>
        <taxon>Pichiomycetes</taxon>
        <taxon>Debaryomycetaceae</taxon>
        <taxon>Candida/Lodderomyces clade</taxon>
        <taxon>Candida</taxon>
    </lineage>
</organism>
<dbReference type="InterPro" id="IPR019410">
    <property type="entry name" value="Methyltransf_16"/>
</dbReference>
<reference evidence="5 6" key="1">
    <citation type="journal article" date="2009" name="Nature">
        <title>Evolution of pathogenicity and sexual reproduction in eight Candida genomes.</title>
        <authorList>
            <person name="Butler G."/>
            <person name="Rasmussen M.D."/>
            <person name="Lin M.F."/>
            <person name="Santos M.A."/>
            <person name="Sakthikumar S."/>
            <person name="Munro C.A."/>
            <person name="Rheinbay E."/>
            <person name="Grabherr M."/>
            <person name="Forche A."/>
            <person name="Reedy J.L."/>
            <person name="Agrafioti I."/>
            <person name="Arnaud M.B."/>
            <person name="Bates S."/>
            <person name="Brown A.J."/>
            <person name="Brunke S."/>
            <person name="Costanzo M.C."/>
            <person name="Fitzpatrick D.A."/>
            <person name="de Groot P.W."/>
            <person name="Harris D."/>
            <person name="Hoyer L.L."/>
            <person name="Hube B."/>
            <person name="Klis F.M."/>
            <person name="Kodira C."/>
            <person name="Lennard N."/>
            <person name="Logue M.E."/>
            <person name="Martin R."/>
            <person name="Neiman A.M."/>
            <person name="Nikolaou E."/>
            <person name="Quail M.A."/>
            <person name="Quinn J."/>
            <person name="Santos M.C."/>
            <person name="Schmitzberger F.F."/>
            <person name="Sherlock G."/>
            <person name="Shah P."/>
            <person name="Silverstein K.A."/>
            <person name="Skrzypek M.S."/>
            <person name="Soll D."/>
            <person name="Staggs R."/>
            <person name="Stansfield I."/>
            <person name="Stumpf M.P."/>
            <person name="Sudbery P.E."/>
            <person name="Srikantha T."/>
            <person name="Zeng Q."/>
            <person name="Berman J."/>
            <person name="Berriman M."/>
            <person name="Heitman J."/>
            <person name="Gow N.A."/>
            <person name="Lorenz M.C."/>
            <person name="Birren B.W."/>
            <person name="Kellis M."/>
            <person name="Cuomo C.A."/>
        </authorList>
    </citation>
    <scope>NUCLEOTIDE SEQUENCE [LARGE SCALE GENOMIC DNA]</scope>
    <source>
        <strain evidence="6">ATCC MYA-3404 / T1</strain>
    </source>
</reference>
<dbReference type="Pfam" id="PF10294">
    <property type="entry name" value="Methyltransf_16"/>
    <property type="match status" value="1"/>
</dbReference>
<sequence length="267" mass="30029">MPEGFSWISQCEILDVHNVEEHIFELYSERQLENKLGYHDRSSNKIEIILPNSQYGFEISQSLSGLSDQKSNSSSTGFVCWDASIHVADWLLASRDCPIKLSKDLTVLELGSGVGGIIASAIQDKVGRYIATDQKHILKLLEENILNNTSKQNYHVIEFDWENIEYGLQNLDDLGVSNEAIDLIVACDTIYNEYLIPHFINALKSTMSQHSVAIVCLQLRDSITFEEFVNTVVDDDELRAYNIPSDLLNDELTGGFVVYAFSKKVVG</sequence>
<dbReference type="OrthoDB" id="2529286at2759"/>
<protein>
    <recommendedName>
        <fullName evidence="4">Ribosomal lysine N-methyltransferase 5</fullName>
    </recommendedName>
</protein>
<keyword evidence="6" id="KW-1185">Reference proteome</keyword>
<dbReference type="RefSeq" id="XP_002547078.1">
    <property type="nucleotide sequence ID" value="XM_002547032.1"/>
</dbReference>
<evidence type="ECO:0000256" key="2">
    <source>
        <dbReference type="ARBA" id="ARBA00022691"/>
    </source>
</evidence>
<dbReference type="eggNOG" id="KOG1018">
    <property type="taxonomic scope" value="Eukaryota"/>
</dbReference>
<dbReference type="InterPro" id="IPR029063">
    <property type="entry name" value="SAM-dependent_MTases_sf"/>
</dbReference>
<dbReference type="EMBL" id="GG692396">
    <property type="protein sequence ID" value="EER34523.1"/>
    <property type="molecule type" value="Genomic_DNA"/>
</dbReference>
<keyword evidence="1" id="KW-0489">Methyltransferase</keyword>
<dbReference type="SUPFAM" id="SSF53335">
    <property type="entry name" value="S-adenosyl-L-methionine-dependent methyltransferases"/>
    <property type="match status" value="1"/>
</dbReference>
<dbReference type="STRING" id="294747.C5M6A3"/>
<dbReference type="VEuPathDB" id="FungiDB:CTRG_01384"/>
<keyword evidence="2" id="KW-0949">S-adenosyl-L-methionine</keyword>
<dbReference type="HOGENOM" id="CLU_051532_0_1_1"/>
<dbReference type="GeneID" id="8296445"/>
<evidence type="ECO:0000256" key="3">
    <source>
        <dbReference type="ARBA" id="ARBA00038458"/>
    </source>
</evidence>
<dbReference type="AlphaFoldDB" id="C5M6A3"/>
<dbReference type="GO" id="GO:0008757">
    <property type="term" value="F:S-adenosylmethionine-dependent methyltransferase activity"/>
    <property type="evidence" value="ECO:0007669"/>
    <property type="project" value="UniProtKB-ARBA"/>
</dbReference>